<evidence type="ECO:0000313" key="3">
    <source>
        <dbReference type="EMBL" id="MEQ2563990.1"/>
    </source>
</evidence>
<evidence type="ECO:0000256" key="2">
    <source>
        <dbReference type="SAM" id="SignalP"/>
    </source>
</evidence>
<dbReference type="Pfam" id="PF14014">
    <property type="entry name" value="DUF4230"/>
    <property type="match status" value="1"/>
</dbReference>
<name>A0ABV1HNV2_9FIRM</name>
<accession>A0ABV1HNV2</accession>
<proteinExistence type="predicted"/>
<feature type="region of interest" description="Disordered" evidence="1">
    <location>
        <begin position="198"/>
        <end position="217"/>
    </location>
</feature>
<dbReference type="InterPro" id="IPR025324">
    <property type="entry name" value="DUF4230"/>
</dbReference>
<sequence>MKKIVSVILALVMAFMCASCAAPAEEEPLNMEPQVSQMKAICELAVMDCYYHNVAKFTEEDAQGMLWWKKDKHFWIEYSGVVKLGIDVSLVTVEIEDTKVTITLPEAKVLGCKVDSASLTKDSFIVDKDSADIEAEDEVKAFEVAQSKLEETASSDKALLAGAQQRAQDLLDGYISNIGTAVGKDYSIKWIYVDANGNSVSTSTTEPEPEATPEATE</sequence>
<evidence type="ECO:0000256" key="1">
    <source>
        <dbReference type="SAM" id="MobiDB-lite"/>
    </source>
</evidence>
<dbReference type="Proteomes" id="UP001437460">
    <property type="component" value="Unassembled WGS sequence"/>
</dbReference>
<evidence type="ECO:0000313" key="4">
    <source>
        <dbReference type="Proteomes" id="UP001437460"/>
    </source>
</evidence>
<comment type="caution">
    <text evidence="3">The sequence shown here is derived from an EMBL/GenBank/DDBJ whole genome shotgun (WGS) entry which is preliminary data.</text>
</comment>
<feature type="chain" id="PRO_5046199571" evidence="2">
    <location>
        <begin position="22"/>
        <end position="217"/>
    </location>
</feature>
<feature type="signal peptide" evidence="2">
    <location>
        <begin position="1"/>
        <end position="21"/>
    </location>
</feature>
<feature type="compositionally biased region" description="Acidic residues" evidence="1">
    <location>
        <begin position="207"/>
        <end position="217"/>
    </location>
</feature>
<reference evidence="3 4" key="1">
    <citation type="submission" date="2024-03" db="EMBL/GenBank/DDBJ databases">
        <title>Human intestinal bacterial collection.</title>
        <authorList>
            <person name="Pauvert C."/>
            <person name="Hitch T.C.A."/>
            <person name="Clavel T."/>
        </authorList>
    </citation>
    <scope>NUCLEOTIDE SEQUENCE [LARGE SCALE GENOMIC DNA]</scope>
    <source>
        <strain evidence="3 4">CLA-AP-H27</strain>
    </source>
</reference>
<keyword evidence="4" id="KW-1185">Reference proteome</keyword>
<dbReference type="RefSeq" id="WP_349230049.1">
    <property type="nucleotide sequence ID" value="NZ_JBBMFJ010000029.1"/>
</dbReference>
<organism evidence="3 4">
    <name type="scientific">Ventrimonas faecis</name>
    <dbReference type="NCBI Taxonomy" id="3133170"/>
    <lineage>
        <taxon>Bacteria</taxon>
        <taxon>Bacillati</taxon>
        <taxon>Bacillota</taxon>
        <taxon>Clostridia</taxon>
        <taxon>Lachnospirales</taxon>
        <taxon>Lachnospiraceae</taxon>
        <taxon>Ventrimonas</taxon>
    </lineage>
</organism>
<protein>
    <submittedName>
        <fullName evidence="3">DUF4230 domain-containing protein</fullName>
    </submittedName>
</protein>
<gene>
    <name evidence="3" type="ORF">WMO41_12585</name>
</gene>
<keyword evidence="2" id="KW-0732">Signal</keyword>
<dbReference type="EMBL" id="JBBMFJ010000029">
    <property type="protein sequence ID" value="MEQ2563990.1"/>
    <property type="molecule type" value="Genomic_DNA"/>
</dbReference>